<keyword evidence="4" id="KW-0472">Membrane</keyword>
<evidence type="ECO:0000256" key="1">
    <source>
        <dbReference type="ARBA" id="ARBA00022723"/>
    </source>
</evidence>
<organism evidence="6 7">
    <name type="scientific">Enterococcus wangshanyuanii</name>
    <dbReference type="NCBI Taxonomy" id="2005703"/>
    <lineage>
        <taxon>Bacteria</taxon>
        <taxon>Bacillati</taxon>
        <taxon>Bacillota</taxon>
        <taxon>Bacilli</taxon>
        <taxon>Lactobacillales</taxon>
        <taxon>Enterococcaceae</taxon>
        <taxon>Enterococcus</taxon>
    </lineage>
</organism>
<accession>A0ABQ1NP08</accession>
<evidence type="ECO:0000313" key="6">
    <source>
        <dbReference type="EMBL" id="GGC79049.1"/>
    </source>
</evidence>
<keyword evidence="4" id="KW-0812">Transmembrane</keyword>
<feature type="domain" description="RanBP2-type" evidence="5">
    <location>
        <begin position="103"/>
        <end position="131"/>
    </location>
</feature>
<keyword evidence="1" id="KW-0479">Metal-binding</keyword>
<dbReference type="RefSeq" id="WP_088268490.1">
    <property type="nucleotide sequence ID" value="NZ_BMKI01000001.1"/>
</dbReference>
<dbReference type="PROSITE" id="PS01358">
    <property type="entry name" value="ZF_RANBP2_1"/>
    <property type="match status" value="1"/>
</dbReference>
<dbReference type="InterPro" id="IPR001876">
    <property type="entry name" value="Znf_RanBP2"/>
</dbReference>
<dbReference type="PROSITE" id="PS50199">
    <property type="entry name" value="ZF_RANBP2_2"/>
    <property type="match status" value="1"/>
</dbReference>
<dbReference type="Proteomes" id="UP000630615">
    <property type="component" value="Unassembled WGS sequence"/>
</dbReference>
<protein>
    <recommendedName>
        <fullName evidence="5">RanBP2-type domain-containing protein</fullName>
    </recommendedName>
</protein>
<comment type="caution">
    <text evidence="6">The sequence shown here is derived from an EMBL/GenBank/DDBJ whole genome shotgun (WGS) entry which is preliminary data.</text>
</comment>
<reference evidence="7" key="1">
    <citation type="journal article" date="2019" name="Int. J. Syst. Evol. Microbiol.">
        <title>The Global Catalogue of Microorganisms (GCM) 10K type strain sequencing project: providing services to taxonomists for standard genome sequencing and annotation.</title>
        <authorList>
            <consortium name="The Broad Institute Genomics Platform"/>
            <consortium name="The Broad Institute Genome Sequencing Center for Infectious Disease"/>
            <person name="Wu L."/>
            <person name="Ma J."/>
        </authorList>
    </citation>
    <scope>NUCLEOTIDE SEQUENCE [LARGE SCALE GENOMIC DNA]</scope>
    <source>
        <strain evidence="7">CGMCC 1.15942</strain>
    </source>
</reference>
<evidence type="ECO:0000256" key="2">
    <source>
        <dbReference type="ARBA" id="ARBA00022771"/>
    </source>
</evidence>
<evidence type="ECO:0000259" key="5">
    <source>
        <dbReference type="PROSITE" id="PS50199"/>
    </source>
</evidence>
<keyword evidence="4" id="KW-1133">Transmembrane helix</keyword>
<keyword evidence="7" id="KW-1185">Reference proteome</keyword>
<sequence>MGKKYMHKDKSGMVTFIIWAFIIGIIINYWRILLLAAIILLIIWYFIFYPEQKARKLKKKEDQAIQNSRTQRSTKIRNQNIAQKKKMADFKENTLNSKKTKLVVSEWKCSYCLSINPPDIYKCPNCSANKQ</sequence>
<evidence type="ECO:0000313" key="7">
    <source>
        <dbReference type="Proteomes" id="UP000630615"/>
    </source>
</evidence>
<feature type="transmembrane region" description="Helical" evidence="4">
    <location>
        <begin position="33"/>
        <end position="50"/>
    </location>
</feature>
<dbReference type="EMBL" id="BMKI01000001">
    <property type="protein sequence ID" value="GGC79049.1"/>
    <property type="molecule type" value="Genomic_DNA"/>
</dbReference>
<keyword evidence="2" id="KW-0863">Zinc-finger</keyword>
<keyword evidence="3" id="KW-0862">Zinc</keyword>
<evidence type="ECO:0000256" key="4">
    <source>
        <dbReference type="SAM" id="Phobius"/>
    </source>
</evidence>
<gene>
    <name evidence="6" type="ORF">GCM10011573_05920</name>
</gene>
<proteinExistence type="predicted"/>
<name>A0ABQ1NP08_9ENTE</name>
<evidence type="ECO:0000256" key="3">
    <source>
        <dbReference type="ARBA" id="ARBA00022833"/>
    </source>
</evidence>